<dbReference type="EMBL" id="CAJNDS010000689">
    <property type="protein sequence ID" value="CAE7228208.1"/>
    <property type="molecule type" value="Genomic_DNA"/>
</dbReference>
<evidence type="ECO:0000313" key="2">
    <source>
        <dbReference type="Proteomes" id="UP000604046"/>
    </source>
</evidence>
<protein>
    <submittedName>
        <fullName evidence="1">Uncharacterized protein</fullName>
    </submittedName>
</protein>
<sequence length="443" mass="49830">MYPEFDGAISRARESGGLKQRFRCVFLLLCSTAFMGRVGWEWAMMTAEIVPTEMMGQTVPVEEKMMPEDMPTSFPEACNELLAQASESATGSLSGQQDEKSVVWVGGAEGYTNQILSMLDVYRSIQPRMLVMAPMRTEHGYPGIDPPQCLSDVLELDNAVCLRPSKSTPEDDRDEIVKSMNCSFDSRETGALLGQTTQGGQYTYWRLRHIETWQQLPKVAFTSSSTKFNCIFSHSWSSTSWDFWPSRLKIKAAYVELFQRMRQSYFGSSPYLAVHWRRGDQLVTKCRVKVDTSANCGSAADLHRLIKKKLGGRSWQVYVATNERDNATLAQLRGFGYKLQEDSGCGFNSLESFFADVWLLGCASEVLLPGFRFDAQKSSVQYLIHRFRQHHVHRTDVCGESLRALDAVNCGNFVAESCEACPLDECHGACQWNSTTRTCNPAE</sequence>
<dbReference type="Gene3D" id="3.40.50.11350">
    <property type="match status" value="1"/>
</dbReference>
<name>A0A812KD66_9DINO</name>
<evidence type="ECO:0000313" key="1">
    <source>
        <dbReference type="EMBL" id="CAE7228208.1"/>
    </source>
</evidence>
<dbReference type="OrthoDB" id="10675517at2759"/>
<reference evidence="1" key="1">
    <citation type="submission" date="2021-02" db="EMBL/GenBank/DDBJ databases">
        <authorList>
            <person name="Dougan E. K."/>
            <person name="Rhodes N."/>
            <person name="Thang M."/>
            <person name="Chan C."/>
        </authorList>
    </citation>
    <scope>NUCLEOTIDE SEQUENCE</scope>
</reference>
<keyword evidence="2" id="KW-1185">Reference proteome</keyword>
<gene>
    <name evidence="1" type="ORF">SNAT2548_LOCUS9063</name>
</gene>
<accession>A0A812KD66</accession>
<proteinExistence type="predicted"/>
<comment type="caution">
    <text evidence="1">The sequence shown here is derived from an EMBL/GenBank/DDBJ whole genome shotgun (WGS) entry which is preliminary data.</text>
</comment>
<dbReference type="Proteomes" id="UP000604046">
    <property type="component" value="Unassembled WGS sequence"/>
</dbReference>
<organism evidence="1 2">
    <name type="scientific">Symbiodinium natans</name>
    <dbReference type="NCBI Taxonomy" id="878477"/>
    <lineage>
        <taxon>Eukaryota</taxon>
        <taxon>Sar</taxon>
        <taxon>Alveolata</taxon>
        <taxon>Dinophyceae</taxon>
        <taxon>Suessiales</taxon>
        <taxon>Symbiodiniaceae</taxon>
        <taxon>Symbiodinium</taxon>
    </lineage>
</organism>
<dbReference type="AlphaFoldDB" id="A0A812KD66"/>
<feature type="non-terminal residue" evidence="1">
    <location>
        <position position="1"/>
    </location>
</feature>